<reference evidence="6 7" key="2">
    <citation type="submission" date="2020-06" db="EMBL/GenBank/DDBJ databases">
        <title>Polyphasic characterization of a Rahnella strain isolated from tree sap.</title>
        <authorList>
            <person name="Kim I.S."/>
        </authorList>
    </citation>
    <scope>NUCLEOTIDE SEQUENCE [LARGE SCALE GENOMIC DNA]</scope>
    <source>
        <strain evidence="6 7">SAP-1</strain>
    </source>
</reference>
<dbReference type="InterPro" id="IPR001761">
    <property type="entry name" value="Peripla_BP/Lac1_sug-bd_dom"/>
</dbReference>
<dbReference type="SUPFAM" id="SSF47413">
    <property type="entry name" value="lambda repressor-like DNA-binding domains"/>
    <property type="match status" value="1"/>
</dbReference>
<dbReference type="GO" id="GO:0003700">
    <property type="term" value="F:DNA-binding transcription factor activity"/>
    <property type="evidence" value="ECO:0007669"/>
    <property type="project" value="TreeGrafter"/>
</dbReference>
<keyword evidence="7" id="KW-1185">Reference proteome</keyword>
<evidence type="ECO:0000256" key="1">
    <source>
        <dbReference type="ARBA" id="ARBA00022491"/>
    </source>
</evidence>
<dbReference type="InterPro" id="IPR000843">
    <property type="entry name" value="HTH_LacI"/>
</dbReference>
<dbReference type="Pfam" id="PF00356">
    <property type="entry name" value="LacI"/>
    <property type="match status" value="1"/>
</dbReference>
<evidence type="ECO:0000256" key="4">
    <source>
        <dbReference type="ARBA" id="ARBA00023163"/>
    </source>
</evidence>
<dbReference type="PROSITE" id="PS50932">
    <property type="entry name" value="HTH_LACI_2"/>
    <property type="match status" value="1"/>
</dbReference>
<dbReference type="SMART" id="SM00354">
    <property type="entry name" value="HTH_LACI"/>
    <property type="match status" value="1"/>
</dbReference>
<dbReference type="AlphaFoldDB" id="A0A848MKL2"/>
<dbReference type="PANTHER" id="PTHR30146">
    <property type="entry name" value="LACI-RELATED TRANSCRIPTIONAL REPRESSOR"/>
    <property type="match status" value="1"/>
</dbReference>
<evidence type="ECO:0000313" key="7">
    <source>
        <dbReference type="Proteomes" id="UP000585363"/>
    </source>
</evidence>
<sequence>MNKRNGKAATINDVARLSGVTNITVSRVFNTPEKVKPETRSLVMRMADYLHYVPNALAQGTKNNASRIIGIVTDDTFNAVYSYVINALCLISEKKGYSVMIFTTQGSRDSEAKALNTLVGYKAAGIVLSVVDDSPDYDTSHIRNIEKSSTRLIQFDREYDSQLPGVFIDNLQAGERVAEVINARGFTSLLIIGGKQSSRITRQRIAGITANIAAEVVVEVLYADYRYENARATIARHFAQQQRNYQCIVGINGPITLGAISVATALNLKGLAFISIDAIPHAEDFNIFYPCVVHDYQQWAATVAENMMSAIEQQDYEARVFMPGKLKNFDWE</sequence>
<evidence type="ECO:0000313" key="6">
    <source>
        <dbReference type="EMBL" id="NMP27641.1"/>
    </source>
</evidence>
<dbReference type="Gene3D" id="1.10.260.40">
    <property type="entry name" value="lambda repressor-like DNA-binding domains"/>
    <property type="match status" value="1"/>
</dbReference>
<dbReference type="RefSeq" id="WP_169403356.1">
    <property type="nucleotide sequence ID" value="NZ_JAADJU010000006.1"/>
</dbReference>
<evidence type="ECO:0000259" key="5">
    <source>
        <dbReference type="PROSITE" id="PS50932"/>
    </source>
</evidence>
<keyword evidence="4" id="KW-0804">Transcription</keyword>
<keyword evidence="3" id="KW-0238">DNA-binding</keyword>
<dbReference type="CDD" id="cd01392">
    <property type="entry name" value="HTH_LacI"/>
    <property type="match status" value="1"/>
</dbReference>
<dbReference type="Pfam" id="PF00532">
    <property type="entry name" value="Peripla_BP_1"/>
    <property type="match status" value="1"/>
</dbReference>
<dbReference type="CDD" id="cd06267">
    <property type="entry name" value="PBP1_LacI_sugar_binding-like"/>
    <property type="match status" value="1"/>
</dbReference>
<keyword evidence="1" id="KW-0678">Repressor</keyword>
<dbReference type="SUPFAM" id="SSF53822">
    <property type="entry name" value="Periplasmic binding protein-like I"/>
    <property type="match status" value="1"/>
</dbReference>
<dbReference type="EMBL" id="JAADJU010000006">
    <property type="protein sequence ID" value="NMP27641.1"/>
    <property type="molecule type" value="Genomic_DNA"/>
</dbReference>
<feature type="domain" description="HTH lacI-type" evidence="5">
    <location>
        <begin position="9"/>
        <end position="63"/>
    </location>
</feature>
<dbReference type="GO" id="GO:0000976">
    <property type="term" value="F:transcription cis-regulatory region binding"/>
    <property type="evidence" value="ECO:0007669"/>
    <property type="project" value="TreeGrafter"/>
</dbReference>
<dbReference type="PANTHER" id="PTHR30146:SF151">
    <property type="entry name" value="HTH-TYPE TRANSCRIPTIONAL REPRESSOR CYTR"/>
    <property type="match status" value="1"/>
</dbReference>
<dbReference type="InterPro" id="IPR028082">
    <property type="entry name" value="Peripla_BP_I"/>
</dbReference>
<name>A0A848MKL2_9GAMM</name>
<proteinExistence type="predicted"/>
<dbReference type="InterPro" id="IPR010982">
    <property type="entry name" value="Lambda_DNA-bd_dom_sf"/>
</dbReference>
<evidence type="ECO:0000256" key="2">
    <source>
        <dbReference type="ARBA" id="ARBA00023015"/>
    </source>
</evidence>
<accession>A0A848MKL2</accession>
<dbReference type="Gene3D" id="3.40.50.2300">
    <property type="match status" value="2"/>
</dbReference>
<reference evidence="6 7" key="1">
    <citation type="submission" date="2020-01" db="EMBL/GenBank/DDBJ databases">
        <authorList>
            <person name="Lee S.D."/>
        </authorList>
    </citation>
    <scope>NUCLEOTIDE SEQUENCE [LARGE SCALE GENOMIC DNA]</scope>
    <source>
        <strain evidence="6 7">SAP-1</strain>
    </source>
</reference>
<keyword evidence="2" id="KW-0805">Transcription regulation</keyword>
<dbReference type="Proteomes" id="UP000585363">
    <property type="component" value="Unassembled WGS sequence"/>
</dbReference>
<comment type="caution">
    <text evidence="6">The sequence shown here is derived from an EMBL/GenBank/DDBJ whole genome shotgun (WGS) entry which is preliminary data.</text>
</comment>
<gene>
    <name evidence="6" type="ORF">GW590_12310</name>
</gene>
<protein>
    <submittedName>
        <fullName evidence="6">LacI family transcriptional regulator</fullName>
    </submittedName>
</protein>
<organism evidence="6 7">
    <name type="scientific">Rouxiella aceris</name>
    <dbReference type="NCBI Taxonomy" id="2703884"/>
    <lineage>
        <taxon>Bacteria</taxon>
        <taxon>Pseudomonadati</taxon>
        <taxon>Pseudomonadota</taxon>
        <taxon>Gammaproteobacteria</taxon>
        <taxon>Enterobacterales</taxon>
        <taxon>Yersiniaceae</taxon>
        <taxon>Rouxiella</taxon>
    </lineage>
</organism>
<evidence type="ECO:0000256" key="3">
    <source>
        <dbReference type="ARBA" id="ARBA00023125"/>
    </source>
</evidence>